<reference evidence="5 6" key="1">
    <citation type="submission" date="2019-07" db="EMBL/GenBank/DDBJ databases">
        <title>Draft genome assembly of a fouling barnacle, Amphibalanus amphitrite (Darwin, 1854): The first reference genome for Thecostraca.</title>
        <authorList>
            <person name="Kim W."/>
        </authorList>
    </citation>
    <scope>NUCLEOTIDE SEQUENCE [LARGE SCALE GENOMIC DNA]</scope>
    <source>
        <strain evidence="5">SNU_AA5</strain>
        <tissue evidence="5">Soma without cirri and trophi</tissue>
    </source>
</reference>
<evidence type="ECO:0000256" key="2">
    <source>
        <dbReference type="ARBA" id="ARBA00022729"/>
    </source>
</evidence>
<dbReference type="Gene3D" id="2.60.40.3210">
    <property type="entry name" value="Zona pellucida, ZP-N domain"/>
    <property type="match status" value="1"/>
</dbReference>
<protein>
    <submittedName>
        <fullName evidence="5">Cuticlin-1</fullName>
    </submittedName>
</protein>
<keyword evidence="6" id="KW-1185">Reference proteome</keyword>
<dbReference type="EMBL" id="VIIS01000112">
    <property type="protein sequence ID" value="KAF0313120.1"/>
    <property type="molecule type" value="Genomic_DNA"/>
</dbReference>
<evidence type="ECO:0000256" key="3">
    <source>
        <dbReference type="SAM" id="MobiDB-lite"/>
    </source>
</evidence>
<dbReference type="PANTHER" id="PTHR22907:SF54">
    <property type="entry name" value="GH04558P"/>
    <property type="match status" value="1"/>
</dbReference>
<dbReference type="InterPro" id="IPR001507">
    <property type="entry name" value="ZP_dom"/>
</dbReference>
<evidence type="ECO:0000313" key="6">
    <source>
        <dbReference type="Proteomes" id="UP000440578"/>
    </source>
</evidence>
<dbReference type="AlphaFoldDB" id="A0A6A4XA45"/>
<evidence type="ECO:0000313" key="5">
    <source>
        <dbReference type="EMBL" id="KAF0313120.1"/>
    </source>
</evidence>
<sequence length="164" mass="18549">MRFVLAAASLTTALKPPLKVRSPVEDIRIECSSNDIEVSIFTNQEFNGMVYPKGLAKNSTCMTEYTGQGSPVRYRLSLRSCNTMGVQQDDTIEYFNTIVVQPHRKLVTNQGRGFHVRCKYQTRDKADIETKRRQTIASTQPGRRGASLKRSAEVTAPTRPSEYW</sequence>
<dbReference type="PROSITE" id="PS51034">
    <property type="entry name" value="ZP_2"/>
    <property type="match status" value="1"/>
</dbReference>
<feature type="region of interest" description="Disordered" evidence="3">
    <location>
        <begin position="127"/>
        <end position="164"/>
    </location>
</feature>
<dbReference type="Proteomes" id="UP000440578">
    <property type="component" value="Unassembled WGS sequence"/>
</dbReference>
<keyword evidence="2" id="KW-0732">Signal</keyword>
<evidence type="ECO:0000259" key="4">
    <source>
        <dbReference type="PROSITE" id="PS51034"/>
    </source>
</evidence>
<accession>A0A6A4XA45</accession>
<gene>
    <name evidence="5" type="primary">cut-1_4</name>
    <name evidence="5" type="ORF">FJT64_016260</name>
</gene>
<dbReference type="Pfam" id="PF25057">
    <property type="entry name" value="CUT_N"/>
    <property type="match status" value="1"/>
</dbReference>
<feature type="domain" description="ZP" evidence="4">
    <location>
        <begin position="30"/>
        <end position="164"/>
    </location>
</feature>
<comment type="caution">
    <text evidence="5">The sequence shown here is derived from an EMBL/GenBank/DDBJ whole genome shotgun (WGS) entry which is preliminary data.</text>
</comment>
<keyword evidence="1" id="KW-0193">Cuticle</keyword>
<proteinExistence type="predicted"/>
<dbReference type="GO" id="GO:0042302">
    <property type="term" value="F:structural constituent of cuticle"/>
    <property type="evidence" value="ECO:0007669"/>
    <property type="project" value="UniProtKB-KW"/>
</dbReference>
<name>A0A6A4XA45_AMPAM</name>
<dbReference type="OrthoDB" id="6139674at2759"/>
<dbReference type="InterPro" id="IPR056953">
    <property type="entry name" value="CUT_N"/>
</dbReference>
<organism evidence="5 6">
    <name type="scientific">Amphibalanus amphitrite</name>
    <name type="common">Striped barnacle</name>
    <name type="synonym">Balanus amphitrite</name>
    <dbReference type="NCBI Taxonomy" id="1232801"/>
    <lineage>
        <taxon>Eukaryota</taxon>
        <taxon>Metazoa</taxon>
        <taxon>Ecdysozoa</taxon>
        <taxon>Arthropoda</taxon>
        <taxon>Crustacea</taxon>
        <taxon>Multicrustacea</taxon>
        <taxon>Cirripedia</taxon>
        <taxon>Thoracica</taxon>
        <taxon>Thoracicalcarea</taxon>
        <taxon>Balanomorpha</taxon>
        <taxon>Balanoidea</taxon>
        <taxon>Balanidae</taxon>
        <taxon>Amphibalaninae</taxon>
        <taxon>Amphibalanus</taxon>
    </lineage>
</organism>
<dbReference type="PANTHER" id="PTHR22907">
    <property type="entry name" value="GH04558P"/>
    <property type="match status" value="1"/>
</dbReference>
<dbReference type="InterPro" id="IPR051962">
    <property type="entry name" value="Cuticlin"/>
</dbReference>
<evidence type="ECO:0000256" key="1">
    <source>
        <dbReference type="ARBA" id="ARBA00022460"/>
    </source>
</evidence>